<dbReference type="Pfam" id="PF00096">
    <property type="entry name" value="zf-C2H2"/>
    <property type="match status" value="8"/>
</dbReference>
<gene>
    <name evidence="15" type="primary">LOC116941577</name>
</gene>
<dbReference type="PANTHER" id="PTHR24394">
    <property type="entry name" value="ZINC FINGER PROTEIN"/>
    <property type="match status" value="1"/>
</dbReference>
<dbReference type="GO" id="GO:0003677">
    <property type="term" value="F:DNA binding"/>
    <property type="evidence" value="ECO:0007669"/>
    <property type="project" value="UniProtKB-KW"/>
</dbReference>
<dbReference type="KEGG" id="pmrn:116941577"/>
<feature type="domain" description="C2H2-type" evidence="13">
    <location>
        <begin position="443"/>
        <end position="470"/>
    </location>
</feature>
<dbReference type="RefSeq" id="XP_032808660.1">
    <property type="nucleotide sequence ID" value="XM_032952769.1"/>
</dbReference>
<accession>A0AAJ7SZY7</accession>
<keyword evidence="4" id="KW-0677">Repeat</keyword>
<feature type="domain" description="C2H2-type" evidence="13">
    <location>
        <begin position="387"/>
        <end position="414"/>
    </location>
</feature>
<dbReference type="FunFam" id="3.30.160.60:FF:000358">
    <property type="entry name" value="zinc finger protein 24"/>
    <property type="match status" value="1"/>
</dbReference>
<comment type="similarity">
    <text evidence="2">Belongs to the krueppel C2H2-type zinc-finger protein family.</text>
</comment>
<evidence type="ECO:0000256" key="9">
    <source>
        <dbReference type="ARBA" id="ARBA00023163"/>
    </source>
</evidence>
<keyword evidence="10" id="KW-0539">Nucleus</keyword>
<keyword evidence="3" id="KW-0479">Metal-binding</keyword>
<dbReference type="Proteomes" id="UP001318040">
    <property type="component" value="Chromosome 1"/>
</dbReference>
<feature type="domain" description="C2H2-type" evidence="13">
    <location>
        <begin position="1302"/>
        <end position="1329"/>
    </location>
</feature>
<keyword evidence="8" id="KW-0238">DNA-binding</keyword>
<evidence type="ECO:0000256" key="8">
    <source>
        <dbReference type="ARBA" id="ARBA00023125"/>
    </source>
</evidence>
<evidence type="ECO:0000256" key="5">
    <source>
        <dbReference type="ARBA" id="ARBA00022771"/>
    </source>
</evidence>
<dbReference type="SUPFAM" id="SSF57667">
    <property type="entry name" value="beta-beta-alpha zinc fingers"/>
    <property type="match status" value="7"/>
</dbReference>
<evidence type="ECO:0000256" key="7">
    <source>
        <dbReference type="ARBA" id="ARBA00023015"/>
    </source>
</evidence>
<feature type="compositionally biased region" description="Acidic residues" evidence="12">
    <location>
        <begin position="982"/>
        <end position="995"/>
    </location>
</feature>
<proteinExistence type="inferred from homology"/>
<keyword evidence="7" id="KW-0805">Transcription regulation</keyword>
<feature type="domain" description="C2H2-type" evidence="13">
    <location>
        <begin position="1246"/>
        <end position="1273"/>
    </location>
</feature>
<feature type="domain" description="C2H2-type" evidence="13">
    <location>
        <begin position="499"/>
        <end position="526"/>
    </location>
</feature>
<dbReference type="PROSITE" id="PS50157">
    <property type="entry name" value="ZINC_FINGER_C2H2_2"/>
    <property type="match status" value="11"/>
</dbReference>
<feature type="domain" description="C2H2-type" evidence="13">
    <location>
        <begin position="1274"/>
        <end position="1301"/>
    </location>
</feature>
<dbReference type="FunFam" id="3.30.160.60:FF:002343">
    <property type="entry name" value="Zinc finger protein 33A"/>
    <property type="match status" value="3"/>
</dbReference>
<dbReference type="PROSITE" id="PS00028">
    <property type="entry name" value="ZINC_FINGER_C2H2_1"/>
    <property type="match status" value="11"/>
</dbReference>
<dbReference type="FunFam" id="3.30.160.60:FF:000512">
    <property type="entry name" value="zinc finger protein 197 isoform X1"/>
    <property type="match status" value="1"/>
</dbReference>
<feature type="region of interest" description="Disordered" evidence="12">
    <location>
        <begin position="965"/>
        <end position="997"/>
    </location>
</feature>
<evidence type="ECO:0000256" key="4">
    <source>
        <dbReference type="ARBA" id="ARBA00022737"/>
    </source>
</evidence>
<sequence length="1330" mass="145006">MLVPVFVSGTVHALLESCTISMACAVATPVLEQSGDFPAWLEAQGVNAEVARAMDSELGIRDYGVLRACVGDGLVRAELLATARDRLPFGFYAVLRQVVKALRGAEHQDAGTPCWDDGATSSPGDVTLGGLVDVLLALFSGLSRELLLSVRRLGGIDDTGIYSGDPTLPVTEDGPEATMKAEEEHLSECDARPTESSFISGQMNHSIKVESFDVDNRAPEEAFGMDVQAVFPLQHAEQANLTNEAEAGLSSPLLQHEASIEAKRKKAAIVSVMEHATLPLPEDASVHQSAVSWSDGQQNSTHGLENAEMPHRCEQCGLGFSQSSTLKRHQRMHAGGNPHGYYAYSYAVRGYGGIGHRSKVHAGESVLQQSPHLQKFHALVHARQKPYQCGMCSRSYWSAAQLKDHERLHTGEKLHQCELCGQAFLRADHLKNHRRVHTGEKPFQCNMCDQAFSRAPNLKRHQLVHTGEKPYRCEVCGKAFSHAATLTRHNRIHTGERPYQCSMCDKAFAQDNSLKKHWKTHMREEGLTPKEMACAVATPVLEPSGDFPAWLEAQGVNAEVARAMDSELGIRDYGVLRACVGDGLVRAELLATARDRLPFGFYAVLRQVVKALRGAEPHDAGIPRWDDAASFPGDVTLGGLVEVLLALFSGLSRELLLSVQRLDAEKVGKDFGSSGDDSPKETLHAIKTEALEDINDVDRHSDFIVKDVVSLKGMALDRANASKVGTSSHKQQHMGGKMQRNFETEERSLRVAYPPMPAKTLHIPEEQAIMIGNEEEALSESSGLLLQVDPLAELLFVTTIAAVFTITGMACAVATSVLEPSGDFPAWLEAQGVNAEVARAMDSELGIRDYGVLRACVGDGLVRAELLAAARDRLPFGFYAVLRQVVNALRGAEPHDAGTPRWDDAASSPGDVTLGGLVEVLLALFSGLSRELLLSVRRLGAMDNQGTCTGVSTSATRVVTPEENTMHEMDEYTMNGKVSSDDLGETPDSDREDADPSQTLHVIKAEACGGTYNYNKGKNRAQEAGGSNCSQVECTLKSEACGDEGGEKLASEVDDPDLNQTLIAIKTEAHGGKSNIAQDVNVLQEVGLDLTDSVKAGAHPWTRQPQQQQRQTGSETHGSDADAEELPLSVVYTPAPLVNGQTLQQEAPGLNVSPLNVEPCPPLHDVDLLEFHVGRQWAVQSGSGAGERPYQCMVCRKSFSQNCHLKDHQRTHTGEKPYRCKMCGQSFTQKSHLKAHQSTHTGEKPYQCKLCHQSFSRNGNLKVHVRTHTGEKPYRCGVCGQEFSYLYRFKHHQHKHAGEHLYRCVVCPQTFADFNALMSHQNAHLGERVL</sequence>
<evidence type="ECO:0000313" key="15">
    <source>
        <dbReference type="RefSeq" id="XP_032808660.1"/>
    </source>
</evidence>
<dbReference type="InterPro" id="IPR036236">
    <property type="entry name" value="Znf_C2H2_sf"/>
</dbReference>
<evidence type="ECO:0000256" key="2">
    <source>
        <dbReference type="ARBA" id="ARBA00006991"/>
    </source>
</evidence>
<dbReference type="FunFam" id="3.30.160.60:FF:001498">
    <property type="entry name" value="Zinc finger protein 404"/>
    <property type="match status" value="1"/>
</dbReference>
<evidence type="ECO:0000256" key="6">
    <source>
        <dbReference type="ARBA" id="ARBA00022833"/>
    </source>
</evidence>
<feature type="domain" description="C2H2-type" evidence="13">
    <location>
        <begin position="311"/>
        <end position="338"/>
    </location>
</feature>
<evidence type="ECO:0000256" key="1">
    <source>
        <dbReference type="ARBA" id="ARBA00004123"/>
    </source>
</evidence>
<keyword evidence="14" id="KW-1185">Reference proteome</keyword>
<evidence type="ECO:0000256" key="11">
    <source>
        <dbReference type="PROSITE-ProRule" id="PRU00042"/>
    </source>
</evidence>
<evidence type="ECO:0000256" key="10">
    <source>
        <dbReference type="ARBA" id="ARBA00023242"/>
    </source>
</evidence>
<evidence type="ECO:0000259" key="13">
    <source>
        <dbReference type="PROSITE" id="PS50157"/>
    </source>
</evidence>
<feature type="domain" description="C2H2-type" evidence="13">
    <location>
        <begin position="1218"/>
        <end position="1245"/>
    </location>
</feature>
<feature type="domain" description="C2H2-type" evidence="13">
    <location>
        <begin position="471"/>
        <end position="498"/>
    </location>
</feature>
<dbReference type="FunFam" id="3.30.160.60:FF:000478">
    <property type="entry name" value="Zinc finger protein 133"/>
    <property type="match status" value="1"/>
</dbReference>
<comment type="subcellular location">
    <subcellularLocation>
        <location evidence="1">Nucleus</location>
    </subcellularLocation>
</comment>
<dbReference type="GO" id="GO:0005634">
    <property type="term" value="C:nucleus"/>
    <property type="evidence" value="ECO:0007669"/>
    <property type="project" value="UniProtKB-SubCell"/>
</dbReference>
<evidence type="ECO:0000313" key="14">
    <source>
        <dbReference type="Proteomes" id="UP001318040"/>
    </source>
</evidence>
<dbReference type="SMART" id="SM00355">
    <property type="entry name" value="ZnF_C2H2"/>
    <property type="match status" value="11"/>
</dbReference>
<dbReference type="InterPro" id="IPR013087">
    <property type="entry name" value="Znf_C2H2_type"/>
</dbReference>
<dbReference type="PANTHER" id="PTHR24394:SF29">
    <property type="entry name" value="MYONEURIN"/>
    <property type="match status" value="1"/>
</dbReference>
<dbReference type="FunFam" id="3.30.160.60:FF:001119">
    <property type="entry name" value="zinc finger protein 408"/>
    <property type="match status" value="1"/>
</dbReference>
<feature type="domain" description="C2H2-type" evidence="13">
    <location>
        <begin position="415"/>
        <end position="442"/>
    </location>
</feature>
<organism evidence="14 15">
    <name type="scientific">Petromyzon marinus</name>
    <name type="common">Sea lamprey</name>
    <dbReference type="NCBI Taxonomy" id="7757"/>
    <lineage>
        <taxon>Eukaryota</taxon>
        <taxon>Metazoa</taxon>
        <taxon>Chordata</taxon>
        <taxon>Craniata</taxon>
        <taxon>Vertebrata</taxon>
        <taxon>Cyclostomata</taxon>
        <taxon>Hyperoartia</taxon>
        <taxon>Petromyzontiformes</taxon>
        <taxon>Petromyzontidae</taxon>
        <taxon>Petromyzon</taxon>
    </lineage>
</organism>
<evidence type="ECO:0000256" key="12">
    <source>
        <dbReference type="SAM" id="MobiDB-lite"/>
    </source>
</evidence>
<protein>
    <submittedName>
        <fullName evidence="15">Uncharacterized protein LOC116941577</fullName>
    </submittedName>
</protein>
<dbReference type="Gene3D" id="3.30.160.60">
    <property type="entry name" value="Classic Zinc Finger"/>
    <property type="match status" value="11"/>
</dbReference>
<keyword evidence="6" id="KW-0862">Zinc</keyword>
<dbReference type="GO" id="GO:0008270">
    <property type="term" value="F:zinc ion binding"/>
    <property type="evidence" value="ECO:0007669"/>
    <property type="project" value="UniProtKB-KW"/>
</dbReference>
<keyword evidence="5 11" id="KW-0863">Zinc-finger</keyword>
<keyword evidence="9" id="KW-0804">Transcription</keyword>
<dbReference type="FunFam" id="3.30.160.60:FF:001506">
    <property type="entry name" value="Zinc finger protein"/>
    <property type="match status" value="1"/>
</dbReference>
<feature type="domain" description="C2H2-type" evidence="13">
    <location>
        <begin position="1190"/>
        <end position="1217"/>
    </location>
</feature>
<reference evidence="15" key="1">
    <citation type="submission" date="2025-08" db="UniProtKB">
        <authorList>
            <consortium name="RefSeq"/>
        </authorList>
    </citation>
    <scope>IDENTIFICATION</scope>
    <source>
        <tissue evidence="15">Sperm</tissue>
    </source>
</reference>
<dbReference type="GO" id="GO:0000981">
    <property type="term" value="F:DNA-binding transcription factor activity, RNA polymerase II-specific"/>
    <property type="evidence" value="ECO:0007669"/>
    <property type="project" value="TreeGrafter"/>
</dbReference>
<name>A0AAJ7SZY7_PETMA</name>
<feature type="region of interest" description="Disordered" evidence="12">
    <location>
        <begin position="1098"/>
        <end position="1122"/>
    </location>
</feature>
<evidence type="ECO:0000256" key="3">
    <source>
        <dbReference type="ARBA" id="ARBA00022723"/>
    </source>
</evidence>